<sequence length="85" mass="9059">GVLHCSCNDVLSGGYDVQFCYLGLPPECQHDNDSCIGRGQLVEYRTMTCVGGSIKLVSIGDGLHSQHNVDGVGSGPGHWRVEETP</sequence>
<dbReference type="Pfam" id="PF07762">
    <property type="entry name" value="DUF1618"/>
    <property type="match status" value="1"/>
</dbReference>
<dbReference type="EMBL" id="SPHZ02000011">
    <property type="protein sequence ID" value="KAF0894490.1"/>
    <property type="molecule type" value="Genomic_DNA"/>
</dbReference>
<protein>
    <recommendedName>
        <fullName evidence="1">DUF1618 domain-containing protein</fullName>
    </recommendedName>
</protein>
<comment type="caution">
    <text evidence="2">The sequence shown here is derived from an EMBL/GenBank/DDBJ whole genome shotgun (WGS) entry which is preliminary data.</text>
</comment>
<organism evidence="2 3">
    <name type="scientific">Oryza meyeriana var. granulata</name>
    <dbReference type="NCBI Taxonomy" id="110450"/>
    <lineage>
        <taxon>Eukaryota</taxon>
        <taxon>Viridiplantae</taxon>
        <taxon>Streptophyta</taxon>
        <taxon>Embryophyta</taxon>
        <taxon>Tracheophyta</taxon>
        <taxon>Spermatophyta</taxon>
        <taxon>Magnoliopsida</taxon>
        <taxon>Liliopsida</taxon>
        <taxon>Poales</taxon>
        <taxon>Poaceae</taxon>
        <taxon>BOP clade</taxon>
        <taxon>Oryzoideae</taxon>
        <taxon>Oryzeae</taxon>
        <taxon>Oryzinae</taxon>
        <taxon>Oryza</taxon>
        <taxon>Oryza meyeriana</taxon>
    </lineage>
</organism>
<dbReference type="AlphaFoldDB" id="A0A6G1C2S4"/>
<dbReference type="OrthoDB" id="706094at2759"/>
<feature type="non-terminal residue" evidence="2">
    <location>
        <position position="1"/>
    </location>
</feature>
<proteinExistence type="predicted"/>
<feature type="domain" description="DUF1618" evidence="1">
    <location>
        <begin position="1"/>
        <end position="63"/>
    </location>
</feature>
<accession>A0A6G1C2S4</accession>
<dbReference type="InterPro" id="IPR011676">
    <property type="entry name" value="DUF1618"/>
</dbReference>
<name>A0A6G1C2S4_9ORYZ</name>
<gene>
    <name evidence="2" type="ORF">E2562_039201</name>
</gene>
<evidence type="ECO:0000313" key="2">
    <source>
        <dbReference type="EMBL" id="KAF0894490.1"/>
    </source>
</evidence>
<dbReference type="Proteomes" id="UP000479710">
    <property type="component" value="Unassembled WGS sequence"/>
</dbReference>
<keyword evidence="3" id="KW-1185">Reference proteome</keyword>
<reference evidence="2 3" key="1">
    <citation type="submission" date="2019-11" db="EMBL/GenBank/DDBJ databases">
        <title>Whole genome sequence of Oryza granulata.</title>
        <authorList>
            <person name="Li W."/>
        </authorList>
    </citation>
    <scope>NUCLEOTIDE SEQUENCE [LARGE SCALE GENOMIC DNA]</scope>
    <source>
        <strain evidence="3">cv. Menghai</strain>
        <tissue evidence="2">Leaf</tissue>
    </source>
</reference>
<evidence type="ECO:0000313" key="3">
    <source>
        <dbReference type="Proteomes" id="UP000479710"/>
    </source>
</evidence>
<evidence type="ECO:0000259" key="1">
    <source>
        <dbReference type="Pfam" id="PF07762"/>
    </source>
</evidence>